<dbReference type="Pfam" id="PF08327">
    <property type="entry name" value="AHSA1"/>
    <property type="match status" value="1"/>
</dbReference>
<dbReference type="EMBL" id="JACHIT010000002">
    <property type="protein sequence ID" value="MBB5915711.1"/>
    <property type="molecule type" value="Genomic_DNA"/>
</dbReference>
<keyword evidence="4" id="KW-1185">Reference proteome</keyword>
<dbReference type="InterPro" id="IPR023393">
    <property type="entry name" value="START-like_dom_sf"/>
</dbReference>
<sequence>MTTPPNGYLTRTADGRDLVLTRTFRAPIDDVWASVTESARTARWFGPWEGDPAPGRNIKVRMVFEEGQPWMDMRIDACTPPHHLALSTHDDDQGAWRLDLTLTEHAGTTELRLTHHLPPQAETYEVGPGWEYYLDALVAARAGEQHPDFADYYPAMHQYYEDLTPR</sequence>
<feature type="domain" description="Activator of Hsp90 ATPase homologue 1/2-like C-terminal" evidence="2">
    <location>
        <begin position="25"/>
        <end position="139"/>
    </location>
</feature>
<dbReference type="SUPFAM" id="SSF55961">
    <property type="entry name" value="Bet v1-like"/>
    <property type="match status" value="1"/>
</dbReference>
<dbReference type="Proteomes" id="UP000540412">
    <property type="component" value="Unassembled WGS sequence"/>
</dbReference>
<evidence type="ECO:0000256" key="1">
    <source>
        <dbReference type="ARBA" id="ARBA00006817"/>
    </source>
</evidence>
<name>A0A7W9PGQ5_9NOCA</name>
<proteinExistence type="inferred from homology"/>
<evidence type="ECO:0000313" key="4">
    <source>
        <dbReference type="Proteomes" id="UP000540412"/>
    </source>
</evidence>
<reference evidence="3 4" key="1">
    <citation type="submission" date="2020-08" db="EMBL/GenBank/DDBJ databases">
        <title>Sequencing the genomes of 1000 actinobacteria strains.</title>
        <authorList>
            <person name="Klenk H.-P."/>
        </authorList>
    </citation>
    <scope>NUCLEOTIDE SEQUENCE [LARGE SCALE GENOMIC DNA]</scope>
    <source>
        <strain evidence="3 4">DSM 43582</strain>
    </source>
</reference>
<evidence type="ECO:0000259" key="2">
    <source>
        <dbReference type="Pfam" id="PF08327"/>
    </source>
</evidence>
<gene>
    <name evidence="3" type="ORF">BJY24_004623</name>
</gene>
<protein>
    <submittedName>
        <fullName evidence="3">Uncharacterized protein YndB with AHSA1/START domain</fullName>
    </submittedName>
</protein>
<dbReference type="Gene3D" id="3.30.530.20">
    <property type="match status" value="1"/>
</dbReference>
<evidence type="ECO:0000313" key="3">
    <source>
        <dbReference type="EMBL" id="MBB5915711.1"/>
    </source>
</evidence>
<dbReference type="RefSeq" id="WP_040748937.1">
    <property type="nucleotide sequence ID" value="NZ_JACHIT010000002.1"/>
</dbReference>
<dbReference type="AlphaFoldDB" id="A0A7W9PGQ5"/>
<dbReference type="CDD" id="cd08899">
    <property type="entry name" value="SRPBCC_CalC_Aha1-like_6"/>
    <property type="match status" value="1"/>
</dbReference>
<organism evidence="3 4">
    <name type="scientific">Nocardia transvalensis</name>
    <dbReference type="NCBI Taxonomy" id="37333"/>
    <lineage>
        <taxon>Bacteria</taxon>
        <taxon>Bacillati</taxon>
        <taxon>Actinomycetota</taxon>
        <taxon>Actinomycetes</taxon>
        <taxon>Mycobacteriales</taxon>
        <taxon>Nocardiaceae</taxon>
        <taxon>Nocardia</taxon>
    </lineage>
</organism>
<comment type="caution">
    <text evidence="3">The sequence shown here is derived from an EMBL/GenBank/DDBJ whole genome shotgun (WGS) entry which is preliminary data.</text>
</comment>
<comment type="similarity">
    <text evidence="1">Belongs to the AHA1 family.</text>
</comment>
<dbReference type="InterPro" id="IPR013538">
    <property type="entry name" value="ASHA1/2-like_C"/>
</dbReference>
<accession>A0A7W9PGQ5</accession>